<protein>
    <recommendedName>
        <fullName evidence="9">Proteasome subunit beta</fullName>
    </recommendedName>
</protein>
<comment type="subcellular location">
    <subcellularLocation>
        <location evidence="9">Cytoplasm</location>
    </subcellularLocation>
    <subcellularLocation>
        <location evidence="9">Nucleus</location>
    </subcellularLocation>
</comment>
<keyword evidence="5" id="KW-0888">Threonine protease</keyword>
<keyword evidence="3 9" id="KW-0963">Cytoplasm</keyword>
<comment type="subunit">
    <text evidence="9">Component of the proteasome complex.</text>
</comment>
<comment type="function">
    <text evidence="9">Component of the proteasome, a multicatalytic proteinase complex which is characterized by its ability to cleave peptides with Arg, Phe, Tyr, Leu, and Glu adjacent to the leaving group at neutral or slightly basic pH. The proteasome has an ATP-dependent proteolytic activity.</text>
</comment>
<dbReference type="InterPro" id="IPR023333">
    <property type="entry name" value="Proteasome_suB-type"/>
</dbReference>
<name>A0A7S3R9Z9_DUNTE</name>
<evidence type="ECO:0000256" key="1">
    <source>
        <dbReference type="ARBA" id="ARBA00001198"/>
    </source>
</evidence>
<evidence type="ECO:0000256" key="7">
    <source>
        <dbReference type="ARBA" id="ARBA00022942"/>
    </source>
</evidence>
<dbReference type="InterPro" id="IPR001353">
    <property type="entry name" value="Proteasome_sua/b"/>
</dbReference>
<dbReference type="GO" id="GO:0051603">
    <property type="term" value="P:proteolysis involved in protein catabolic process"/>
    <property type="evidence" value="ECO:0007669"/>
    <property type="project" value="InterPro"/>
</dbReference>
<gene>
    <name evidence="10" type="ORF">DTER00134_LOCUS22287</name>
</gene>
<comment type="function">
    <text evidence="2">The proteasome is a multicatalytic proteinase complex which is characterized by its ability to cleave peptides with Arg, Phe, Tyr, Leu, and Glu adjacent to the leaving group at neutral or slightly basic pH. The proteasome has an ATP-dependent proteolytic activity.</text>
</comment>
<reference evidence="10" key="1">
    <citation type="submission" date="2021-01" db="EMBL/GenBank/DDBJ databases">
        <authorList>
            <person name="Corre E."/>
            <person name="Pelletier E."/>
            <person name="Niang G."/>
            <person name="Scheremetjew M."/>
            <person name="Finn R."/>
            <person name="Kale V."/>
            <person name="Holt S."/>
            <person name="Cochrane G."/>
            <person name="Meng A."/>
            <person name="Brown T."/>
            <person name="Cohen L."/>
        </authorList>
    </citation>
    <scope>NUCLEOTIDE SEQUENCE</scope>
    <source>
        <strain evidence="10">CCMP1320</strain>
    </source>
</reference>
<evidence type="ECO:0000256" key="5">
    <source>
        <dbReference type="ARBA" id="ARBA00022698"/>
    </source>
</evidence>
<dbReference type="GO" id="GO:0005634">
    <property type="term" value="C:nucleus"/>
    <property type="evidence" value="ECO:0007669"/>
    <property type="project" value="UniProtKB-SubCell"/>
</dbReference>
<sequence length="240" mass="25514">MSYLSASTRCAPECSTSSPGLKPGEVSMGTSIMAVSFKGGVILGADSRTSTGSYIANRVTDKITPLADNVYILRSGSAADTQAIASYVQMYIALHQAEANERIRVKIAANMAMQMAYSNKDMLQAGLIIAGWDEDEGASVWAIPLGGTLMNVPYAIGGSGSAYIYGFCDKFWRPDMSEAEAKEFVVRALSHAMARDASSGGCIRTVTVDENGPRRDFIPNPSVPAVYGDLPRPQVPSVPI</sequence>
<evidence type="ECO:0000256" key="3">
    <source>
        <dbReference type="ARBA" id="ARBA00022490"/>
    </source>
</evidence>
<dbReference type="InterPro" id="IPR029055">
    <property type="entry name" value="Ntn_hydrolases_N"/>
</dbReference>
<dbReference type="InterPro" id="IPR000243">
    <property type="entry name" value="Pept_T1A_subB"/>
</dbReference>
<keyword evidence="6" id="KW-0378">Hydrolase</keyword>
<dbReference type="CDD" id="cd03762">
    <property type="entry name" value="proteasome_beta_type_6"/>
    <property type="match status" value="1"/>
</dbReference>
<evidence type="ECO:0000256" key="2">
    <source>
        <dbReference type="ARBA" id="ARBA00002000"/>
    </source>
</evidence>
<comment type="catalytic activity">
    <reaction evidence="1">
        <text>Cleavage of peptide bonds with very broad specificity.</text>
        <dbReference type="EC" id="3.4.25.1"/>
    </reaction>
</comment>
<dbReference type="GO" id="GO:0019774">
    <property type="term" value="C:proteasome core complex, beta-subunit complex"/>
    <property type="evidence" value="ECO:0007669"/>
    <property type="project" value="UniProtKB-ARBA"/>
</dbReference>
<dbReference type="GO" id="GO:0004298">
    <property type="term" value="F:threonine-type endopeptidase activity"/>
    <property type="evidence" value="ECO:0007669"/>
    <property type="project" value="UniProtKB-KW"/>
</dbReference>
<dbReference type="AlphaFoldDB" id="A0A7S3R9Z9"/>
<keyword evidence="4" id="KW-0645">Protease</keyword>
<evidence type="ECO:0000256" key="6">
    <source>
        <dbReference type="ARBA" id="ARBA00022801"/>
    </source>
</evidence>
<dbReference type="PROSITE" id="PS00854">
    <property type="entry name" value="PROTEASOME_BETA_1"/>
    <property type="match status" value="1"/>
</dbReference>
<organism evidence="10">
    <name type="scientific">Dunaliella tertiolecta</name>
    <name type="common">Green alga</name>
    <dbReference type="NCBI Taxonomy" id="3047"/>
    <lineage>
        <taxon>Eukaryota</taxon>
        <taxon>Viridiplantae</taxon>
        <taxon>Chlorophyta</taxon>
        <taxon>core chlorophytes</taxon>
        <taxon>Chlorophyceae</taxon>
        <taxon>CS clade</taxon>
        <taxon>Chlamydomonadales</taxon>
        <taxon>Dunaliellaceae</taxon>
        <taxon>Dunaliella</taxon>
    </lineage>
</organism>
<accession>A0A7S3R9Z9</accession>
<dbReference type="PANTHER" id="PTHR32194:SF0">
    <property type="entry name" value="ATP-DEPENDENT PROTEASE SUBUNIT HSLV"/>
    <property type="match status" value="1"/>
</dbReference>
<keyword evidence="7 9" id="KW-0647">Proteasome</keyword>
<dbReference type="SUPFAM" id="SSF56235">
    <property type="entry name" value="N-terminal nucleophile aminohydrolases (Ntn hydrolases)"/>
    <property type="match status" value="1"/>
</dbReference>
<dbReference type="PROSITE" id="PS51476">
    <property type="entry name" value="PROTEASOME_BETA_2"/>
    <property type="match status" value="1"/>
</dbReference>
<dbReference type="Gene3D" id="3.60.20.10">
    <property type="entry name" value="Glutamine Phosphoribosylpyrophosphate, subunit 1, domain 1"/>
    <property type="match status" value="1"/>
</dbReference>
<dbReference type="EMBL" id="HBIP01036805">
    <property type="protein sequence ID" value="CAE0507211.1"/>
    <property type="molecule type" value="Transcribed_RNA"/>
</dbReference>
<keyword evidence="9" id="KW-0539">Nucleus</keyword>
<dbReference type="PRINTS" id="PR00141">
    <property type="entry name" value="PROTEASOME"/>
</dbReference>
<evidence type="ECO:0000313" key="10">
    <source>
        <dbReference type="EMBL" id="CAE0507211.1"/>
    </source>
</evidence>
<dbReference type="InterPro" id="IPR016050">
    <property type="entry name" value="Proteasome_bsu_CS"/>
</dbReference>
<evidence type="ECO:0000256" key="9">
    <source>
        <dbReference type="RuleBase" id="RU004203"/>
    </source>
</evidence>
<comment type="similarity">
    <text evidence="9">Belongs to the peptidase T1B family.</text>
</comment>
<proteinExistence type="inferred from homology"/>
<evidence type="ECO:0000256" key="4">
    <source>
        <dbReference type="ARBA" id="ARBA00022670"/>
    </source>
</evidence>
<evidence type="ECO:0000256" key="8">
    <source>
        <dbReference type="PIRSR" id="PIRSR600243-1"/>
    </source>
</evidence>
<dbReference type="Pfam" id="PF00227">
    <property type="entry name" value="Proteasome"/>
    <property type="match status" value="1"/>
</dbReference>
<feature type="active site" description="Nucleophile" evidence="8">
    <location>
        <position position="30"/>
    </location>
</feature>
<dbReference type="PANTHER" id="PTHR32194">
    <property type="entry name" value="METALLOPROTEASE TLDD"/>
    <property type="match status" value="1"/>
</dbReference>
<dbReference type="GO" id="GO:0005737">
    <property type="term" value="C:cytoplasm"/>
    <property type="evidence" value="ECO:0007669"/>
    <property type="project" value="UniProtKB-SubCell"/>
</dbReference>